<name>A0A821W767_9BILA</name>
<dbReference type="EMBL" id="CAJOBS010007413">
    <property type="protein sequence ID" value="CAF4921721.1"/>
    <property type="molecule type" value="Genomic_DNA"/>
</dbReference>
<comment type="caution">
    <text evidence="1">The sequence shown here is derived from an EMBL/GenBank/DDBJ whole genome shotgun (WGS) entry which is preliminary data.</text>
</comment>
<proteinExistence type="predicted"/>
<gene>
    <name evidence="1" type="ORF">TOA249_LOCUS32154</name>
</gene>
<evidence type="ECO:0000313" key="2">
    <source>
        <dbReference type="Proteomes" id="UP000663838"/>
    </source>
</evidence>
<reference evidence="1" key="1">
    <citation type="submission" date="2021-02" db="EMBL/GenBank/DDBJ databases">
        <authorList>
            <person name="Nowell W R."/>
        </authorList>
    </citation>
    <scope>NUCLEOTIDE SEQUENCE</scope>
</reference>
<protein>
    <submittedName>
        <fullName evidence="1">Uncharacterized protein</fullName>
    </submittedName>
</protein>
<dbReference type="AlphaFoldDB" id="A0A821W767"/>
<accession>A0A821W767</accession>
<dbReference type="Proteomes" id="UP000663838">
    <property type="component" value="Unassembled WGS sequence"/>
</dbReference>
<sequence length="48" mass="5474">MAEKINDEVEIQERQGDFINEIRKLAASGTTITPTMVEKLLEEFKIPP</sequence>
<organism evidence="1 2">
    <name type="scientific">Rotaria socialis</name>
    <dbReference type="NCBI Taxonomy" id="392032"/>
    <lineage>
        <taxon>Eukaryota</taxon>
        <taxon>Metazoa</taxon>
        <taxon>Spiralia</taxon>
        <taxon>Gnathifera</taxon>
        <taxon>Rotifera</taxon>
        <taxon>Eurotatoria</taxon>
        <taxon>Bdelloidea</taxon>
        <taxon>Philodinida</taxon>
        <taxon>Philodinidae</taxon>
        <taxon>Rotaria</taxon>
    </lineage>
</organism>
<evidence type="ECO:0000313" key="1">
    <source>
        <dbReference type="EMBL" id="CAF4921721.1"/>
    </source>
</evidence>
<feature type="non-terminal residue" evidence="1">
    <location>
        <position position="1"/>
    </location>
</feature>